<dbReference type="RefSeq" id="WP_229572312.1">
    <property type="nucleotide sequence ID" value="NZ_AP025226.1"/>
</dbReference>
<keyword evidence="3" id="KW-1185">Reference proteome</keyword>
<name>A0AAQ4CRL0_9CREN</name>
<dbReference type="Proteomes" id="UP001319921">
    <property type="component" value="Chromosome"/>
</dbReference>
<dbReference type="InterPro" id="IPR000383">
    <property type="entry name" value="Xaa-Pro-like_dom"/>
</dbReference>
<gene>
    <name evidence="2" type="ORF">SACC_14580</name>
</gene>
<dbReference type="InterPro" id="IPR029058">
    <property type="entry name" value="AB_hydrolase_fold"/>
</dbReference>
<dbReference type="GO" id="GO:0016787">
    <property type="term" value="F:hydrolase activity"/>
    <property type="evidence" value="ECO:0007669"/>
    <property type="project" value="InterPro"/>
</dbReference>
<organism evidence="2 3">
    <name type="scientific">Saccharolobus caldissimus</name>
    <dbReference type="NCBI Taxonomy" id="1702097"/>
    <lineage>
        <taxon>Archaea</taxon>
        <taxon>Thermoproteota</taxon>
        <taxon>Thermoprotei</taxon>
        <taxon>Sulfolobales</taxon>
        <taxon>Sulfolobaceae</taxon>
        <taxon>Saccharolobus</taxon>
    </lineage>
</organism>
<proteinExistence type="predicted"/>
<dbReference type="SUPFAM" id="SSF53474">
    <property type="entry name" value="alpha/beta-Hydrolases"/>
    <property type="match status" value="1"/>
</dbReference>
<evidence type="ECO:0000313" key="2">
    <source>
        <dbReference type="EMBL" id="BDB98441.1"/>
    </source>
</evidence>
<dbReference type="AlphaFoldDB" id="A0AAQ4CRL0"/>
<dbReference type="KEGG" id="scas:SACC_14580"/>
<dbReference type="PANTHER" id="PTHR47751:SF2">
    <property type="entry name" value="DLTD N-TERMINAL DOMAIN PROTEIN (AFU_ORTHOLOGUE AFUA_8G00380)-RELATED"/>
    <property type="match status" value="1"/>
</dbReference>
<dbReference type="GeneID" id="68866184"/>
<dbReference type="InterPro" id="IPR051411">
    <property type="entry name" value="Polyketide_trans_af380"/>
</dbReference>
<protein>
    <recommendedName>
        <fullName evidence="1">Xaa-Pro dipeptidyl-peptidase-like domain-containing protein</fullName>
    </recommendedName>
</protein>
<dbReference type="Pfam" id="PF02129">
    <property type="entry name" value="Peptidase_S15"/>
    <property type="match status" value="1"/>
</dbReference>
<feature type="domain" description="Xaa-Pro dipeptidyl-peptidase-like" evidence="1">
    <location>
        <begin position="19"/>
        <end position="282"/>
    </location>
</feature>
<reference evidence="2 3" key="1">
    <citation type="journal article" date="2022" name="Microbiol. Resour. Announc.">
        <title>Complete Genome Sequence of the Hyperthermophilic and Acidophilic Archaeon Saccharolobus caldissimus Strain HS-3T.</title>
        <authorList>
            <person name="Sakai H.D."/>
            <person name="Kurosawa N."/>
        </authorList>
    </citation>
    <scope>NUCLEOTIDE SEQUENCE [LARGE SCALE GENOMIC DNA]</scope>
    <source>
        <strain evidence="2 3">JCM32116</strain>
    </source>
</reference>
<evidence type="ECO:0000313" key="3">
    <source>
        <dbReference type="Proteomes" id="UP001319921"/>
    </source>
</evidence>
<dbReference type="Gene3D" id="1.10.10.800">
    <property type="match status" value="1"/>
</dbReference>
<dbReference type="PANTHER" id="PTHR47751">
    <property type="entry name" value="SUPERFAMILY HYDROLASE, PUTATIVE (AFU_ORTHOLOGUE AFUA_2G16580)-RELATED"/>
    <property type="match status" value="1"/>
</dbReference>
<sequence>MRNDGEYNFKRLNVEFHSEGVKLKGWLYLPEGSEKFPAIIMAHGFSAVKEMYLDSFAEVFAKAGFVVLVYDNRNFGESEGEPRQEIDPWQQVKDYRYAISYVRLRSEVDPERIGIWGTSYSGGHVIVVGSLDSRVKAIVAQVPLVSGSENLRRLVRSDMIPQLRAMFAEDYERRMKGEKPLTIPVVCKSPPEMCALPTADAYEWFTETGKKRAPNWKNEVTLRSVEYLSMYEPINFIRSVSPKPIMLIVAQNDVLTPTDLALEAYERALPPKELEILPGGHFDAYVKEFERSSKIARDFFLQHLGKK</sequence>
<evidence type="ECO:0000259" key="1">
    <source>
        <dbReference type="Pfam" id="PF02129"/>
    </source>
</evidence>
<accession>A0AAQ4CRL0</accession>
<dbReference type="Gene3D" id="3.40.50.1820">
    <property type="entry name" value="alpha/beta hydrolase"/>
    <property type="match status" value="1"/>
</dbReference>
<dbReference type="EMBL" id="AP025226">
    <property type="protein sequence ID" value="BDB98441.1"/>
    <property type="molecule type" value="Genomic_DNA"/>
</dbReference>